<evidence type="ECO:0000313" key="2">
    <source>
        <dbReference type="Proteomes" id="UP000199542"/>
    </source>
</evidence>
<dbReference type="Proteomes" id="UP000199542">
    <property type="component" value="Unassembled WGS sequence"/>
</dbReference>
<dbReference type="RefSeq" id="WP_167363996.1">
    <property type="nucleotide sequence ID" value="NZ_FMTM01000012.1"/>
</dbReference>
<organism evidence="1 2">
    <name type="scientific">Rhizobium mongolense subsp. loessense</name>
    <dbReference type="NCBI Taxonomy" id="158890"/>
    <lineage>
        <taxon>Bacteria</taxon>
        <taxon>Pseudomonadati</taxon>
        <taxon>Pseudomonadota</taxon>
        <taxon>Alphaproteobacteria</taxon>
        <taxon>Hyphomicrobiales</taxon>
        <taxon>Rhizobiaceae</taxon>
        <taxon>Rhizobium/Agrobacterium group</taxon>
        <taxon>Rhizobium</taxon>
    </lineage>
</organism>
<sequence>MNGAFAMNPDGTINKPLWNDFASRAIHQQVAMAKALAEAYYGAAPKYTYWDVFRQVAVRH</sequence>
<dbReference type="AlphaFoldDB" id="A0A1G4TSC3"/>
<proteinExistence type="predicted"/>
<dbReference type="EMBL" id="FMTM01000012">
    <property type="protein sequence ID" value="SCW83509.1"/>
    <property type="molecule type" value="Genomic_DNA"/>
</dbReference>
<reference evidence="1 2" key="1">
    <citation type="submission" date="2016-10" db="EMBL/GenBank/DDBJ databases">
        <authorList>
            <person name="de Groot N.N."/>
        </authorList>
    </citation>
    <scope>NUCLEOTIDE SEQUENCE [LARGE SCALE GENOMIC DNA]</scope>
    <source>
        <strain evidence="1 2">CGMCC 1.3401</strain>
    </source>
</reference>
<gene>
    <name evidence="1" type="ORF">SAMN02927900_05446</name>
</gene>
<evidence type="ECO:0000313" key="1">
    <source>
        <dbReference type="EMBL" id="SCW83509.1"/>
    </source>
</evidence>
<name>A0A1G4TSC3_9HYPH</name>
<protein>
    <submittedName>
        <fullName evidence="1">Tannase and feruloyl esterase</fullName>
    </submittedName>
</protein>
<accession>A0A1G4TSC3</accession>